<dbReference type="EMBL" id="GIFC01013597">
    <property type="protein sequence ID" value="MXU95680.1"/>
    <property type="molecule type" value="Transcribed_RNA"/>
</dbReference>
<organism evidence="2">
    <name type="scientific">Ixodes ricinus</name>
    <name type="common">Common tick</name>
    <name type="synonym">Acarus ricinus</name>
    <dbReference type="NCBI Taxonomy" id="34613"/>
    <lineage>
        <taxon>Eukaryota</taxon>
        <taxon>Metazoa</taxon>
        <taxon>Ecdysozoa</taxon>
        <taxon>Arthropoda</taxon>
        <taxon>Chelicerata</taxon>
        <taxon>Arachnida</taxon>
        <taxon>Acari</taxon>
        <taxon>Parasitiformes</taxon>
        <taxon>Ixodida</taxon>
        <taxon>Ixodoidea</taxon>
        <taxon>Ixodidae</taxon>
        <taxon>Ixodinae</taxon>
        <taxon>Ixodes</taxon>
    </lineage>
</organism>
<accession>A0A6B0V0E1</accession>
<evidence type="ECO:0000256" key="1">
    <source>
        <dbReference type="SAM" id="MobiDB-lite"/>
    </source>
</evidence>
<proteinExistence type="predicted"/>
<evidence type="ECO:0000313" key="2">
    <source>
        <dbReference type="EMBL" id="MXU95680.1"/>
    </source>
</evidence>
<sequence>MYRYINIWLCPLVHTTISMYTTLLRKIPSTARKKKNLTREKVYTMFQFSHMYPDHQREHKDGKNDLCPCGLAPNDAHRDCIKEINETDRPPSQSVCFLAVRGRNERRCSSQRFDVTYVQGHWDRHRNGPRKKRVQVEKRGGGVARCGRTLHCTAAVQGIIRTTDPARCSEGQGQPGKGRRRPPCIDFAPKAA</sequence>
<feature type="region of interest" description="Disordered" evidence="1">
    <location>
        <begin position="166"/>
        <end position="192"/>
    </location>
</feature>
<name>A0A6B0V0E1_IXORI</name>
<protein>
    <submittedName>
        <fullName evidence="2">Putative secreted protein</fullName>
    </submittedName>
</protein>
<reference evidence="2" key="1">
    <citation type="submission" date="2019-12" db="EMBL/GenBank/DDBJ databases">
        <title>An insight into the sialome of adult female Ixodes ricinus ticks feeding for 6 days.</title>
        <authorList>
            <person name="Perner J."/>
            <person name="Ribeiro J.M.C."/>
        </authorList>
    </citation>
    <scope>NUCLEOTIDE SEQUENCE</scope>
    <source>
        <strain evidence="2">Semi-engorged</strain>
        <tissue evidence="2">Salivary glands</tissue>
    </source>
</reference>
<dbReference type="AlphaFoldDB" id="A0A6B0V0E1"/>